<dbReference type="Proteomes" id="UP000235484">
    <property type="component" value="Unassembled WGS sequence"/>
</dbReference>
<evidence type="ECO:0000313" key="3">
    <source>
        <dbReference type="Proteomes" id="UP000235484"/>
    </source>
</evidence>
<dbReference type="EMBL" id="LN887309">
    <property type="protein sequence ID" value="CUR38074.1"/>
    <property type="molecule type" value="Genomic_DNA"/>
</dbReference>
<evidence type="ECO:0000313" key="2">
    <source>
        <dbReference type="EMBL" id="CUR40164.1"/>
    </source>
</evidence>
<accession>A0A0U5F129</accession>
<proteinExistence type="predicted"/>
<evidence type="ECO:0000313" key="1">
    <source>
        <dbReference type="EMBL" id="CUR38074.1"/>
    </source>
</evidence>
<reference evidence="3" key="2">
    <citation type="submission" date="2015-10" db="EMBL/GenBank/DDBJ databases">
        <authorList>
            <person name="Crossman L.C."/>
        </authorList>
    </citation>
    <scope>NUCLEOTIDE SEQUENCE [LARGE SCALE GENOMIC DNA]</scope>
    <source>
        <strain evidence="3">20-2</strain>
    </source>
</reference>
<gene>
    <name evidence="2" type="ORF">LRLP16767_LR202_00220</name>
    <name evidence="1" type="ORF">LRLP16767_LR3C6_00026</name>
</gene>
<dbReference type="AlphaFoldDB" id="A0A0U5F129"/>
<sequence>MKENSQQLQQDIKHDRQMIESSFNSNKLFTPKEMKERFGKFGWGKHAD</sequence>
<organism evidence="1">
    <name type="scientific">Limosilactobacillus reuteri</name>
    <name type="common">Lactobacillus reuteri</name>
    <dbReference type="NCBI Taxonomy" id="1598"/>
    <lineage>
        <taxon>Bacteria</taxon>
        <taxon>Bacillati</taxon>
        <taxon>Bacillota</taxon>
        <taxon>Bacilli</taxon>
        <taxon>Lactobacillales</taxon>
        <taxon>Lactobacillaceae</taxon>
        <taxon>Limosilactobacillus</taxon>
    </lineage>
</organism>
<reference evidence="1" key="1">
    <citation type="submission" date="2015-10" db="EMBL/GenBank/DDBJ databases">
        <authorList>
            <person name="Gilbert D.G."/>
        </authorList>
    </citation>
    <scope>NUCLEOTIDE SEQUENCE</scope>
    <source>
        <strain evidence="2">20-2</strain>
        <strain evidence="1">3c6</strain>
    </source>
</reference>
<name>A0A0U5F129_LIMRT</name>
<dbReference type="RefSeq" id="WP_180977105.1">
    <property type="nucleotide sequence ID" value="NZ_CP179918.1"/>
</dbReference>
<protein>
    <submittedName>
        <fullName evidence="1">Uncharacterized protein</fullName>
    </submittedName>
</protein>
<dbReference type="EMBL" id="LN887518">
    <property type="protein sequence ID" value="CUR40164.1"/>
    <property type="molecule type" value="Genomic_DNA"/>
</dbReference>